<reference evidence="2 3" key="1">
    <citation type="submission" date="2022-11" db="EMBL/GenBank/DDBJ databases">
        <title>Whole genome sequence of Eschrichtius robustus ER-17-0199.</title>
        <authorList>
            <person name="Bruniche-Olsen A."/>
            <person name="Black A.N."/>
            <person name="Fields C.J."/>
            <person name="Walden K."/>
            <person name="Dewoody J.A."/>
        </authorList>
    </citation>
    <scope>NUCLEOTIDE SEQUENCE [LARGE SCALE GENOMIC DNA]</scope>
    <source>
        <strain evidence="2">ER-17-0199</strain>
        <tissue evidence="2">Blubber</tissue>
    </source>
</reference>
<dbReference type="Proteomes" id="UP001159641">
    <property type="component" value="Unassembled WGS sequence"/>
</dbReference>
<feature type="compositionally biased region" description="Low complexity" evidence="1">
    <location>
        <begin position="107"/>
        <end position="121"/>
    </location>
</feature>
<organism evidence="2 3">
    <name type="scientific">Eschrichtius robustus</name>
    <name type="common">California gray whale</name>
    <name type="synonym">Eschrichtius gibbosus</name>
    <dbReference type="NCBI Taxonomy" id="9764"/>
    <lineage>
        <taxon>Eukaryota</taxon>
        <taxon>Metazoa</taxon>
        <taxon>Chordata</taxon>
        <taxon>Craniata</taxon>
        <taxon>Vertebrata</taxon>
        <taxon>Euteleostomi</taxon>
        <taxon>Mammalia</taxon>
        <taxon>Eutheria</taxon>
        <taxon>Laurasiatheria</taxon>
        <taxon>Artiodactyla</taxon>
        <taxon>Whippomorpha</taxon>
        <taxon>Cetacea</taxon>
        <taxon>Mysticeti</taxon>
        <taxon>Eschrichtiidae</taxon>
        <taxon>Eschrichtius</taxon>
    </lineage>
</organism>
<accession>A0AB34H4X2</accession>
<comment type="caution">
    <text evidence="2">The sequence shown here is derived from an EMBL/GenBank/DDBJ whole genome shotgun (WGS) entry which is preliminary data.</text>
</comment>
<feature type="compositionally biased region" description="Basic and acidic residues" evidence="1">
    <location>
        <begin position="39"/>
        <end position="51"/>
    </location>
</feature>
<evidence type="ECO:0000313" key="3">
    <source>
        <dbReference type="Proteomes" id="UP001159641"/>
    </source>
</evidence>
<dbReference type="AlphaFoldDB" id="A0AB34H4X2"/>
<protein>
    <submittedName>
        <fullName evidence="2">Uncharacterized protein</fullName>
    </submittedName>
</protein>
<name>A0AB34H4X2_ESCRO</name>
<proteinExistence type="predicted"/>
<evidence type="ECO:0000313" key="2">
    <source>
        <dbReference type="EMBL" id="KAJ8786463.1"/>
    </source>
</evidence>
<feature type="compositionally biased region" description="Low complexity" evidence="1">
    <location>
        <begin position="25"/>
        <end position="38"/>
    </location>
</feature>
<sequence>MASRRPRTIPAHEQDPVRGYQAEGARPAAPACPALRPPARSEEHISRESLHLSRHFPPAPLRASTSHPLPPRSSPHHLTFALDSLARWERGGALCWARARRGRKLRPALLRPAPPGLAGKASAGDMS</sequence>
<gene>
    <name evidence="2" type="ORF">J1605_006244</name>
</gene>
<dbReference type="EMBL" id="JAIQCJ010001987">
    <property type="protein sequence ID" value="KAJ8786463.1"/>
    <property type="molecule type" value="Genomic_DNA"/>
</dbReference>
<feature type="region of interest" description="Disordered" evidence="1">
    <location>
        <begin position="107"/>
        <end position="127"/>
    </location>
</feature>
<keyword evidence="3" id="KW-1185">Reference proteome</keyword>
<evidence type="ECO:0000256" key="1">
    <source>
        <dbReference type="SAM" id="MobiDB-lite"/>
    </source>
</evidence>
<feature type="region of interest" description="Disordered" evidence="1">
    <location>
        <begin position="1"/>
        <end position="75"/>
    </location>
</feature>